<keyword evidence="5 8" id="KW-0378">Hydrolase</keyword>
<evidence type="ECO:0000256" key="1">
    <source>
        <dbReference type="ARBA" id="ARBA00004970"/>
    </source>
</evidence>
<reference evidence="10 11" key="1">
    <citation type="submission" date="2016-10" db="EMBL/GenBank/DDBJ databases">
        <authorList>
            <person name="de Groot N.N."/>
        </authorList>
    </citation>
    <scope>NUCLEOTIDE SEQUENCE [LARGE SCALE GENOMIC DNA]</scope>
    <source>
        <strain evidence="10 11">DSM 18346</strain>
    </source>
</reference>
<keyword evidence="6 8" id="KW-0368">Histidine biosynthesis</keyword>
<dbReference type="Gene3D" id="3.20.20.140">
    <property type="entry name" value="Metal-dependent hydrolases"/>
    <property type="match status" value="1"/>
</dbReference>
<evidence type="ECO:0000256" key="2">
    <source>
        <dbReference type="ARBA" id="ARBA00009152"/>
    </source>
</evidence>
<dbReference type="GO" id="GO:0000105">
    <property type="term" value="P:L-histidine biosynthetic process"/>
    <property type="evidence" value="ECO:0007669"/>
    <property type="project" value="UniProtKB-UniRule"/>
</dbReference>
<comment type="similarity">
    <text evidence="2 8">Belongs to the PHP hydrolase family. HisK subfamily.</text>
</comment>
<evidence type="ECO:0000313" key="10">
    <source>
        <dbReference type="EMBL" id="SDK21465.1"/>
    </source>
</evidence>
<dbReference type="RefSeq" id="WP_090551206.1">
    <property type="nucleotide sequence ID" value="NZ_FNFP01000001.1"/>
</dbReference>
<keyword evidence="11" id="KW-1185">Reference proteome</keyword>
<dbReference type="NCBIfam" id="TIGR01856">
    <property type="entry name" value="hisJ_fam"/>
    <property type="match status" value="1"/>
</dbReference>
<dbReference type="GO" id="GO:0005737">
    <property type="term" value="C:cytoplasm"/>
    <property type="evidence" value="ECO:0007669"/>
    <property type="project" value="TreeGrafter"/>
</dbReference>
<evidence type="ECO:0000259" key="9">
    <source>
        <dbReference type="SMART" id="SM00481"/>
    </source>
</evidence>
<protein>
    <recommendedName>
        <fullName evidence="3 8">Histidinol-phosphatase</fullName>
        <shortName evidence="8">HolPase</shortName>
        <ecNumber evidence="3 8">3.1.3.15</ecNumber>
    </recommendedName>
</protein>
<evidence type="ECO:0000256" key="3">
    <source>
        <dbReference type="ARBA" id="ARBA00013085"/>
    </source>
</evidence>
<dbReference type="OrthoDB" id="9775255at2"/>
<evidence type="ECO:0000256" key="8">
    <source>
        <dbReference type="RuleBase" id="RU366003"/>
    </source>
</evidence>
<dbReference type="InterPro" id="IPR016195">
    <property type="entry name" value="Pol/histidinol_Pase-like"/>
</dbReference>
<dbReference type="GO" id="GO:0004401">
    <property type="term" value="F:histidinol-phosphatase activity"/>
    <property type="evidence" value="ECO:0007669"/>
    <property type="project" value="UniProtKB-UniRule"/>
</dbReference>
<keyword evidence="4 8" id="KW-0028">Amino-acid biosynthesis</keyword>
<evidence type="ECO:0000256" key="4">
    <source>
        <dbReference type="ARBA" id="ARBA00022605"/>
    </source>
</evidence>
<dbReference type="AlphaFoldDB" id="A0A1G9A4F1"/>
<dbReference type="InterPro" id="IPR003141">
    <property type="entry name" value="Pol/His_phosphatase_N"/>
</dbReference>
<comment type="pathway">
    <text evidence="1 8">Amino-acid biosynthesis; L-histidine biosynthesis; L-histidine from 5-phospho-alpha-D-ribose 1-diphosphate: step 8/9.</text>
</comment>
<evidence type="ECO:0000256" key="5">
    <source>
        <dbReference type="ARBA" id="ARBA00022801"/>
    </source>
</evidence>
<evidence type="ECO:0000256" key="6">
    <source>
        <dbReference type="ARBA" id="ARBA00023102"/>
    </source>
</evidence>
<dbReference type="EMBL" id="FNFP01000001">
    <property type="protein sequence ID" value="SDK21465.1"/>
    <property type="molecule type" value="Genomic_DNA"/>
</dbReference>
<dbReference type="InterPro" id="IPR004013">
    <property type="entry name" value="PHP_dom"/>
</dbReference>
<dbReference type="PANTHER" id="PTHR21039:SF0">
    <property type="entry name" value="HISTIDINOL-PHOSPHATASE"/>
    <property type="match status" value="1"/>
</dbReference>
<dbReference type="SUPFAM" id="SSF89550">
    <property type="entry name" value="PHP domain-like"/>
    <property type="match status" value="1"/>
</dbReference>
<evidence type="ECO:0000256" key="7">
    <source>
        <dbReference type="ARBA" id="ARBA00049158"/>
    </source>
</evidence>
<proteinExistence type="inferred from homology"/>
<dbReference type="Pfam" id="PF02811">
    <property type="entry name" value="PHP"/>
    <property type="match status" value="1"/>
</dbReference>
<dbReference type="InterPro" id="IPR010140">
    <property type="entry name" value="Histidinol_P_phosphatase_HisJ"/>
</dbReference>
<accession>A0A1G9A4F1</accession>
<dbReference type="PANTHER" id="PTHR21039">
    <property type="entry name" value="HISTIDINOL PHOSPHATASE-RELATED"/>
    <property type="match status" value="1"/>
</dbReference>
<dbReference type="SMART" id="SM00481">
    <property type="entry name" value="POLIIIAc"/>
    <property type="match status" value="1"/>
</dbReference>
<dbReference type="STRING" id="393762.SAMN05660472_01039"/>
<dbReference type="Proteomes" id="UP000198718">
    <property type="component" value="Unassembled WGS sequence"/>
</dbReference>
<comment type="catalytic activity">
    <reaction evidence="7 8">
        <text>L-histidinol phosphate + H2O = L-histidinol + phosphate</text>
        <dbReference type="Rhea" id="RHEA:14465"/>
        <dbReference type="ChEBI" id="CHEBI:15377"/>
        <dbReference type="ChEBI" id="CHEBI:43474"/>
        <dbReference type="ChEBI" id="CHEBI:57699"/>
        <dbReference type="ChEBI" id="CHEBI:57980"/>
        <dbReference type="EC" id="3.1.3.15"/>
    </reaction>
</comment>
<name>A0A1G9A4F1_9FIRM</name>
<organism evidence="10 11">
    <name type="scientific">Natronincola ferrireducens</name>
    <dbReference type="NCBI Taxonomy" id="393762"/>
    <lineage>
        <taxon>Bacteria</taxon>
        <taxon>Bacillati</taxon>
        <taxon>Bacillota</taxon>
        <taxon>Clostridia</taxon>
        <taxon>Peptostreptococcales</taxon>
        <taxon>Natronincolaceae</taxon>
        <taxon>Natronincola</taxon>
    </lineage>
</organism>
<evidence type="ECO:0000313" key="11">
    <source>
        <dbReference type="Proteomes" id="UP000198718"/>
    </source>
</evidence>
<feature type="domain" description="Polymerase/histidinol phosphatase N-terminal" evidence="9">
    <location>
        <begin position="2"/>
        <end position="84"/>
    </location>
</feature>
<sequence>MYDFHVHSNFSPDSSMKMKEAIEAAIKQGVKELCFTDHTDYDYDGNNNDFQFDFYEYFSSIEELQKIYEGKITIHKGVEFGLQPHILDRYKEDVKAYSFDFILGSIHSVEKKDLFFGNFFDNKEQKTAYAVYFQELSYVVDNYTDYSVLGHLDIIKRYGGFDMALPLEEYKDFTVNILKKVIEKGKGIELNTSGLRYKLGDYHPSIDIVKLYHDLGGEIITLGSDSHQPQHLAFDFPNALKHLKNIGFKYVTTFQKLQPNFHSIDRILNSY</sequence>
<dbReference type="EC" id="3.1.3.15" evidence="3 8"/>
<gene>
    <name evidence="10" type="ORF">SAMN05660472_01039</name>
</gene>
<dbReference type="UniPathway" id="UPA00031">
    <property type="reaction ID" value="UER00013"/>
</dbReference>